<organism evidence="2 3">
    <name type="scientific">OM182 bacterium BACL3 MAG-120619-bin3</name>
    <dbReference type="NCBI Taxonomy" id="1655593"/>
    <lineage>
        <taxon>Bacteria</taxon>
        <taxon>Pseudomonadati</taxon>
        <taxon>Pseudomonadota</taxon>
        <taxon>Gammaproteobacteria</taxon>
        <taxon>OMG group</taxon>
        <taxon>OM182 clade</taxon>
    </lineage>
</organism>
<feature type="transmembrane region" description="Helical" evidence="1">
    <location>
        <begin position="88"/>
        <end position="112"/>
    </location>
</feature>
<feature type="non-terminal residue" evidence="2">
    <location>
        <position position="1"/>
    </location>
</feature>
<dbReference type="EMBL" id="LICD01000473">
    <property type="protein sequence ID" value="KRO77618.1"/>
    <property type="molecule type" value="Genomic_DNA"/>
</dbReference>
<keyword evidence="1" id="KW-1133">Transmembrane helix</keyword>
<feature type="transmembrane region" description="Helical" evidence="1">
    <location>
        <begin position="146"/>
        <end position="165"/>
    </location>
</feature>
<dbReference type="InterPro" id="IPR032809">
    <property type="entry name" value="Put_HupE_UreJ"/>
</dbReference>
<comment type="caution">
    <text evidence="2">The sequence shown here is derived from an EMBL/GenBank/DDBJ whole genome shotgun (WGS) entry which is preliminary data.</text>
</comment>
<feature type="transmembrane region" description="Helical" evidence="1">
    <location>
        <begin position="177"/>
        <end position="203"/>
    </location>
</feature>
<dbReference type="Proteomes" id="UP000051242">
    <property type="component" value="Unassembled WGS sequence"/>
</dbReference>
<name>A0A0R2SX33_9GAMM</name>
<dbReference type="AlphaFoldDB" id="A0A0R2SX33"/>
<proteinExistence type="predicted"/>
<evidence type="ECO:0000313" key="3">
    <source>
        <dbReference type="Proteomes" id="UP000051242"/>
    </source>
</evidence>
<evidence type="ECO:0000313" key="2">
    <source>
        <dbReference type="EMBL" id="KRO77618.1"/>
    </source>
</evidence>
<evidence type="ECO:0008006" key="4">
    <source>
        <dbReference type="Google" id="ProtNLM"/>
    </source>
</evidence>
<gene>
    <name evidence="2" type="ORF">ABR85_02530</name>
</gene>
<reference evidence="2 3" key="1">
    <citation type="submission" date="2015-10" db="EMBL/GenBank/DDBJ databases">
        <title>Metagenome-Assembled Genomes uncover a global brackish microbiome.</title>
        <authorList>
            <person name="Hugerth L.W."/>
            <person name="Larsson J."/>
            <person name="Alneberg J."/>
            <person name="Lindh M.V."/>
            <person name="Legrand C."/>
            <person name="Pinhassi J."/>
            <person name="Andersson A.F."/>
        </authorList>
    </citation>
    <scope>NUCLEOTIDE SEQUENCE [LARGE SCALE GENOMIC DNA]</scope>
    <source>
        <strain evidence="2">BACL22 MAG-120619-bin3</strain>
    </source>
</reference>
<feature type="transmembrane region" description="Helical" evidence="1">
    <location>
        <begin position="56"/>
        <end position="81"/>
    </location>
</feature>
<accession>A0A0R2SX33</accession>
<feature type="transmembrane region" description="Helical" evidence="1">
    <location>
        <begin position="215"/>
        <end position="233"/>
    </location>
</feature>
<evidence type="ECO:0000256" key="1">
    <source>
        <dbReference type="SAM" id="Phobius"/>
    </source>
</evidence>
<keyword evidence="1" id="KW-0812">Transmembrane</keyword>
<sequence>RVLFRSLQQIDILGLDRTMIDALVSITRLDGSESNHLITAQETSLDLSSAAATLPAYLLVGFEHLVLGYDHILFVLMLLYLVSKPRQLFWVVSSFTLAHSLTLALSALGFVIVAQRPIEAAIAASIVLLAYETLTNRHSFSHRFPALVAFCFGLIHGLGFAGALSEIGLPEGSRLSALLLFNIGIEIGQIAIVVGVMIALHVLPLQRLTLPVQTWLRALPAVAIGGVASYWFLERAAQILAPLFS</sequence>
<dbReference type="Pfam" id="PF13795">
    <property type="entry name" value="HupE_UreJ_2"/>
    <property type="match status" value="1"/>
</dbReference>
<protein>
    <recommendedName>
        <fullName evidence="4">HupE / UreJ protein</fullName>
    </recommendedName>
</protein>
<keyword evidence="1" id="KW-0472">Membrane</keyword>